<sequence length="199" mass="22936">MQENSQQLLVLTQLFKVGIDRADMMLETICRSPIKLKLLSIDLFPPQQLTMQLEKRLGTKDLKSVEMVFTGEFQGNTQLMFPKQTATILIDLIESEDRRKLDKGAFEKAIFSEVGNIFYNGIMGVISTLCEYGITYMIPKYKEGDLRNLLFGSLSPKYSIALIGTIEIFKDRNLVFWFQFDTLEKLLEKSSNIEDYFDV</sequence>
<evidence type="ECO:0000313" key="1">
    <source>
        <dbReference type="EMBL" id="CUM58342.1"/>
    </source>
</evidence>
<reference evidence="1" key="1">
    <citation type="submission" date="2015-09" db="EMBL/GenBank/DDBJ databases">
        <authorList>
            <person name="Jackson K.R."/>
            <person name="Lunt B.L."/>
            <person name="Fisher J.N.B."/>
            <person name="Gardner A.V."/>
            <person name="Bailey M.E."/>
            <person name="Deus L.M."/>
            <person name="Earl A.S."/>
            <person name="Gibby P.D."/>
            <person name="Hartmann K.A."/>
            <person name="Liu J.E."/>
            <person name="Manci A.M."/>
            <person name="Nielsen D.A."/>
            <person name="Solomon M.B."/>
            <person name="Breakwell D.P."/>
            <person name="Burnett S.H."/>
            <person name="Grose J.H."/>
        </authorList>
    </citation>
    <scope>NUCLEOTIDE SEQUENCE</scope>
    <source>
        <strain evidence="1">7805</strain>
    </source>
</reference>
<dbReference type="Gene3D" id="3.40.1550.10">
    <property type="entry name" value="CheC-like"/>
    <property type="match status" value="1"/>
</dbReference>
<dbReference type="SUPFAM" id="SSF103039">
    <property type="entry name" value="CheC-like"/>
    <property type="match status" value="1"/>
</dbReference>
<dbReference type="AlphaFoldDB" id="A0A1J1JA50"/>
<dbReference type="GeneID" id="77289335"/>
<organism evidence="1">
    <name type="scientific">Planktothrix agardhii</name>
    <name type="common">Oscillatoria agardhii</name>
    <dbReference type="NCBI Taxonomy" id="1160"/>
    <lineage>
        <taxon>Bacteria</taxon>
        <taxon>Bacillati</taxon>
        <taxon>Cyanobacteriota</taxon>
        <taxon>Cyanophyceae</taxon>
        <taxon>Oscillatoriophycideae</taxon>
        <taxon>Oscillatoriales</taxon>
        <taxon>Microcoleaceae</taxon>
        <taxon>Planktothrix</taxon>
    </lineage>
</organism>
<gene>
    <name evidence="1" type="ORF">PLAM_0375</name>
</gene>
<dbReference type="RefSeq" id="WP_026785257.1">
    <property type="nucleotide sequence ID" value="NZ_CAJCFV010000075.1"/>
</dbReference>
<dbReference type="EMBL" id="LO018304">
    <property type="protein sequence ID" value="CUM58342.1"/>
    <property type="molecule type" value="Genomic_DNA"/>
</dbReference>
<name>A0A1J1JA50_PLAAG</name>
<protein>
    <submittedName>
        <fullName evidence="1">Uncharacterized protein</fullName>
    </submittedName>
</protein>
<dbReference type="InterPro" id="IPR028976">
    <property type="entry name" value="CheC-like_sf"/>
</dbReference>
<accession>A0A1J1JA50</accession>
<proteinExistence type="predicted"/>